<reference evidence="2" key="1">
    <citation type="submission" date="2022-08" db="EMBL/GenBank/DDBJ databases">
        <title>A Global Phylogenomic Analysis of the Shiitake Genus Lentinula.</title>
        <authorList>
            <consortium name="DOE Joint Genome Institute"/>
            <person name="Sierra-Patev S."/>
            <person name="Min B."/>
            <person name="Naranjo-Ortiz M."/>
            <person name="Looney B."/>
            <person name="Konkel Z."/>
            <person name="Slot J.C."/>
            <person name="Sakamoto Y."/>
            <person name="Steenwyk J.L."/>
            <person name="Rokas A."/>
            <person name="Carro J."/>
            <person name="Camarero S."/>
            <person name="Ferreira P."/>
            <person name="Molpeceres G."/>
            <person name="Ruiz-Duenas F.J."/>
            <person name="Serrano A."/>
            <person name="Henrissat B."/>
            <person name="Drula E."/>
            <person name="Hughes K.W."/>
            <person name="Mata J.L."/>
            <person name="Ishikawa N.K."/>
            <person name="Vargas-Isla R."/>
            <person name="Ushijima S."/>
            <person name="Smith C.A."/>
            <person name="Ahrendt S."/>
            <person name="Andreopoulos W."/>
            <person name="He G."/>
            <person name="Labutti K."/>
            <person name="Lipzen A."/>
            <person name="Ng V."/>
            <person name="Riley R."/>
            <person name="Sandor L."/>
            <person name="Barry K."/>
            <person name="Martinez A.T."/>
            <person name="Xiao Y."/>
            <person name="Gibbons J.G."/>
            <person name="Terashima K."/>
            <person name="Grigoriev I.V."/>
            <person name="Hibbett D.S."/>
        </authorList>
    </citation>
    <scope>NUCLEOTIDE SEQUENCE</scope>
    <source>
        <strain evidence="2">RHP3577 ss4</strain>
    </source>
</reference>
<dbReference type="EMBL" id="JANVFT010000049">
    <property type="protein sequence ID" value="KAJ4486806.1"/>
    <property type="molecule type" value="Genomic_DNA"/>
</dbReference>
<keyword evidence="1" id="KW-0732">Signal</keyword>
<organism evidence="2 3">
    <name type="scientific">Lentinula lateritia</name>
    <dbReference type="NCBI Taxonomy" id="40482"/>
    <lineage>
        <taxon>Eukaryota</taxon>
        <taxon>Fungi</taxon>
        <taxon>Dikarya</taxon>
        <taxon>Basidiomycota</taxon>
        <taxon>Agaricomycotina</taxon>
        <taxon>Agaricomycetes</taxon>
        <taxon>Agaricomycetidae</taxon>
        <taxon>Agaricales</taxon>
        <taxon>Marasmiineae</taxon>
        <taxon>Omphalotaceae</taxon>
        <taxon>Lentinula</taxon>
    </lineage>
</organism>
<protein>
    <submittedName>
        <fullName evidence="2">Uncharacterized protein</fullName>
    </submittedName>
</protein>
<proteinExistence type="predicted"/>
<feature type="signal peptide" evidence="1">
    <location>
        <begin position="1"/>
        <end position="22"/>
    </location>
</feature>
<name>A0ABQ8VBS7_9AGAR</name>
<feature type="chain" id="PRO_5046732073" evidence="1">
    <location>
        <begin position="23"/>
        <end position="73"/>
    </location>
</feature>
<accession>A0ABQ8VBS7</accession>
<evidence type="ECO:0000313" key="2">
    <source>
        <dbReference type="EMBL" id="KAJ4486806.1"/>
    </source>
</evidence>
<evidence type="ECO:0000313" key="3">
    <source>
        <dbReference type="Proteomes" id="UP001150217"/>
    </source>
</evidence>
<keyword evidence="3" id="KW-1185">Reference proteome</keyword>
<dbReference type="Proteomes" id="UP001150217">
    <property type="component" value="Unassembled WGS sequence"/>
</dbReference>
<sequence>MSLKSVMTILHVPLFAPLPTLCLHKFEPYLSLMLSLIMVDRAKTIILALCTHCHFLPGEFLTTARPSITAQNL</sequence>
<comment type="caution">
    <text evidence="2">The sequence shown here is derived from an EMBL/GenBank/DDBJ whole genome shotgun (WGS) entry which is preliminary data.</text>
</comment>
<gene>
    <name evidence="2" type="ORF">C8R41DRAFT_837759</name>
</gene>
<evidence type="ECO:0000256" key="1">
    <source>
        <dbReference type="SAM" id="SignalP"/>
    </source>
</evidence>